<dbReference type="EMBL" id="BAABRL010000012">
    <property type="protein sequence ID" value="GAA5497135.1"/>
    <property type="molecule type" value="Genomic_DNA"/>
</dbReference>
<keyword evidence="2" id="KW-1185">Reference proteome</keyword>
<protein>
    <submittedName>
        <fullName evidence="1">Uncharacterized protein</fullName>
    </submittedName>
</protein>
<accession>A0ABP9V582</accession>
<evidence type="ECO:0000313" key="1">
    <source>
        <dbReference type="EMBL" id="GAA5497135.1"/>
    </source>
</evidence>
<gene>
    <name evidence="1" type="ORF">Rhal01_03325</name>
</gene>
<sequence>MPSGKQILLSEITRLSQTKLTEQELEAATERIKAGLLLHGSTADSAWPTVEKFAWIEKEPGIQGPGLANDDIYLADLVNALKSENDIPTVIKDSYPELSLKNYRAGLHIIWLLLSQLYYQDSLSVVENDGNFDEDAAEKMISAHIEKLQIYRKNPKEFLGRPIEQAEDEI</sequence>
<reference evidence="1 2" key="1">
    <citation type="submission" date="2024-02" db="EMBL/GenBank/DDBJ databases">
        <title>Rubritalea halochordaticola NBRC 107102.</title>
        <authorList>
            <person name="Ichikawa N."/>
            <person name="Katano-Makiyama Y."/>
            <person name="Hidaka K."/>
        </authorList>
    </citation>
    <scope>NUCLEOTIDE SEQUENCE [LARGE SCALE GENOMIC DNA]</scope>
    <source>
        <strain evidence="1 2">NBRC 107102</strain>
    </source>
</reference>
<comment type="caution">
    <text evidence="1">The sequence shown here is derived from an EMBL/GenBank/DDBJ whole genome shotgun (WGS) entry which is preliminary data.</text>
</comment>
<dbReference type="RefSeq" id="WP_346189684.1">
    <property type="nucleotide sequence ID" value="NZ_BAABRL010000012.1"/>
</dbReference>
<evidence type="ECO:0000313" key="2">
    <source>
        <dbReference type="Proteomes" id="UP001424741"/>
    </source>
</evidence>
<proteinExistence type="predicted"/>
<organism evidence="1 2">
    <name type="scientific">Rubritalea halochordaticola</name>
    <dbReference type="NCBI Taxonomy" id="714537"/>
    <lineage>
        <taxon>Bacteria</taxon>
        <taxon>Pseudomonadati</taxon>
        <taxon>Verrucomicrobiota</taxon>
        <taxon>Verrucomicrobiia</taxon>
        <taxon>Verrucomicrobiales</taxon>
        <taxon>Rubritaleaceae</taxon>
        <taxon>Rubritalea</taxon>
    </lineage>
</organism>
<dbReference type="Proteomes" id="UP001424741">
    <property type="component" value="Unassembled WGS sequence"/>
</dbReference>
<name>A0ABP9V582_9BACT</name>